<dbReference type="RefSeq" id="WP_264880506.1">
    <property type="nucleotide sequence ID" value="NZ_JAPDOB010000001.1"/>
</dbReference>
<proteinExistence type="predicted"/>
<keyword evidence="1" id="KW-0812">Transmembrane</keyword>
<name>A0ABT3JC43_9SPHN</name>
<evidence type="ECO:0000313" key="3">
    <source>
        <dbReference type="Proteomes" id="UP001526246"/>
    </source>
</evidence>
<sequence length="96" mass="10022">MKSQPNLFFRPDTIFGACKGAADDLGINPLLLRIPLASLILISPELALGIYAALCVVVLAGRLLFPVRKAEIAVAAPVAVEPVEAANEEQELAAAA</sequence>
<dbReference type="EMBL" id="JAPDOB010000001">
    <property type="protein sequence ID" value="MCW3796641.1"/>
    <property type="molecule type" value="Genomic_DNA"/>
</dbReference>
<comment type="caution">
    <text evidence="2">The sequence shown here is derived from an EMBL/GenBank/DDBJ whole genome shotgun (WGS) entry which is preliminary data.</text>
</comment>
<dbReference type="Proteomes" id="UP001526246">
    <property type="component" value="Unassembled WGS sequence"/>
</dbReference>
<feature type="transmembrane region" description="Helical" evidence="1">
    <location>
        <begin position="36"/>
        <end position="60"/>
    </location>
</feature>
<keyword evidence="1" id="KW-0472">Membrane</keyword>
<reference evidence="2 3" key="1">
    <citation type="submission" date="2022-10" db="EMBL/GenBank/DDBJ databases">
        <title>Sphingomonas sp.</title>
        <authorList>
            <person name="Jin C."/>
        </authorList>
    </citation>
    <scope>NUCLEOTIDE SEQUENCE [LARGE SCALE GENOMIC DNA]</scope>
    <source>
        <strain evidence="2 3">BN140010</strain>
    </source>
</reference>
<keyword evidence="3" id="KW-1185">Reference proteome</keyword>
<evidence type="ECO:0000313" key="2">
    <source>
        <dbReference type="EMBL" id="MCW3796641.1"/>
    </source>
</evidence>
<organism evidence="2 3">
    <name type="scientific">Sphingomonas arvum</name>
    <dbReference type="NCBI Taxonomy" id="2992113"/>
    <lineage>
        <taxon>Bacteria</taxon>
        <taxon>Pseudomonadati</taxon>
        <taxon>Pseudomonadota</taxon>
        <taxon>Alphaproteobacteria</taxon>
        <taxon>Sphingomonadales</taxon>
        <taxon>Sphingomonadaceae</taxon>
        <taxon>Sphingomonas</taxon>
    </lineage>
</organism>
<keyword evidence="1" id="KW-1133">Transmembrane helix</keyword>
<evidence type="ECO:0000256" key="1">
    <source>
        <dbReference type="SAM" id="Phobius"/>
    </source>
</evidence>
<gene>
    <name evidence="2" type="ORF">OMW55_02295</name>
</gene>
<accession>A0ABT3JC43</accession>
<protein>
    <submittedName>
        <fullName evidence="2">PspC domain-containing protein</fullName>
    </submittedName>
</protein>